<comment type="caution">
    <text evidence="2">The sequence shown here is derived from an EMBL/GenBank/DDBJ whole genome shotgun (WGS) entry which is preliminary data.</text>
</comment>
<protein>
    <submittedName>
        <fullName evidence="2">Uncharacterized protein</fullName>
    </submittedName>
</protein>
<evidence type="ECO:0000256" key="1">
    <source>
        <dbReference type="SAM" id="MobiDB-lite"/>
    </source>
</evidence>
<sequence length="169" mass="18291">KHLWERTPDRPCLRLWAKRKLCGGELPAGHEGRSLLHPEGRGKNPRPQRAPLALSLHGTGRSCGARVPMAQSGIPAWSGGKLKPTGRKHHGEGACDPSGLWKGPTRAGGVLGWDTGKNQRSVGQWPWRPALGGLRAGEPPEDGARRIVWKSPCWEGRRLRGSGASTMES</sequence>
<feature type="non-terminal residue" evidence="2">
    <location>
        <position position="1"/>
    </location>
</feature>
<feature type="compositionally biased region" description="Basic and acidic residues" evidence="1">
    <location>
        <begin position="28"/>
        <end position="42"/>
    </location>
</feature>
<accession>A0A1Y3EJZ7</accession>
<gene>
    <name evidence="2" type="ORF">D917_09448</name>
</gene>
<organism evidence="2 3">
    <name type="scientific">Trichinella nativa</name>
    <dbReference type="NCBI Taxonomy" id="6335"/>
    <lineage>
        <taxon>Eukaryota</taxon>
        <taxon>Metazoa</taxon>
        <taxon>Ecdysozoa</taxon>
        <taxon>Nematoda</taxon>
        <taxon>Enoplea</taxon>
        <taxon>Dorylaimia</taxon>
        <taxon>Trichinellida</taxon>
        <taxon>Trichinellidae</taxon>
        <taxon>Trichinella</taxon>
    </lineage>
</organism>
<feature type="region of interest" description="Disordered" evidence="1">
    <location>
        <begin position="63"/>
        <end position="144"/>
    </location>
</feature>
<evidence type="ECO:0000313" key="2">
    <source>
        <dbReference type="EMBL" id="OUC43879.1"/>
    </source>
</evidence>
<feature type="region of interest" description="Disordered" evidence="1">
    <location>
        <begin position="27"/>
        <end position="50"/>
    </location>
</feature>
<name>A0A1Y3EJZ7_9BILA</name>
<dbReference type="EMBL" id="LVZM01014012">
    <property type="protein sequence ID" value="OUC43879.1"/>
    <property type="molecule type" value="Genomic_DNA"/>
</dbReference>
<proteinExistence type="predicted"/>
<reference evidence="2 3" key="1">
    <citation type="submission" date="2015-04" db="EMBL/GenBank/DDBJ databases">
        <title>Draft genome of the roundworm Trichinella nativa.</title>
        <authorList>
            <person name="Mitreva M."/>
        </authorList>
    </citation>
    <scope>NUCLEOTIDE SEQUENCE [LARGE SCALE GENOMIC DNA]</scope>
    <source>
        <strain evidence="2 3">ISS45</strain>
    </source>
</reference>
<dbReference type="Proteomes" id="UP000243006">
    <property type="component" value="Unassembled WGS sequence"/>
</dbReference>
<evidence type="ECO:0000313" key="3">
    <source>
        <dbReference type="Proteomes" id="UP000243006"/>
    </source>
</evidence>
<dbReference type="AlphaFoldDB" id="A0A1Y3EJZ7"/>